<dbReference type="InterPro" id="IPR018163">
    <property type="entry name" value="Thr/Ala-tRNA-synth_IIc_edit"/>
</dbReference>
<dbReference type="InterPro" id="IPR009000">
    <property type="entry name" value="Transl_B-barrel_sf"/>
</dbReference>
<evidence type="ECO:0000313" key="7">
    <source>
        <dbReference type="EMBL" id="ORX66276.1"/>
    </source>
</evidence>
<gene>
    <name evidence="7" type="ORF">DL89DRAFT_260300</name>
</gene>
<dbReference type="SUPFAM" id="SSF50447">
    <property type="entry name" value="Translation proteins"/>
    <property type="match status" value="1"/>
</dbReference>
<comment type="similarity">
    <text evidence="3">Belongs to the class-II aminoacyl-tRNA synthetase family. Alax-L subfamily.</text>
</comment>
<evidence type="ECO:0000256" key="1">
    <source>
        <dbReference type="ARBA" id="ARBA00001947"/>
    </source>
</evidence>
<dbReference type="Gene3D" id="3.30.980.10">
    <property type="entry name" value="Threonyl-trna Synthetase, Chain A, domain 2"/>
    <property type="match status" value="1"/>
</dbReference>
<organism evidence="7 8">
    <name type="scientific">Linderina pennispora</name>
    <dbReference type="NCBI Taxonomy" id="61395"/>
    <lineage>
        <taxon>Eukaryota</taxon>
        <taxon>Fungi</taxon>
        <taxon>Fungi incertae sedis</taxon>
        <taxon>Zoopagomycota</taxon>
        <taxon>Kickxellomycotina</taxon>
        <taxon>Kickxellomycetes</taxon>
        <taxon>Kickxellales</taxon>
        <taxon>Kickxellaceae</taxon>
        <taxon>Linderina</taxon>
    </lineage>
</organism>
<dbReference type="OrthoDB" id="288942at2759"/>
<keyword evidence="5" id="KW-0862">Zinc</keyword>
<dbReference type="GO" id="GO:0003676">
    <property type="term" value="F:nucleic acid binding"/>
    <property type="evidence" value="ECO:0007669"/>
    <property type="project" value="InterPro"/>
</dbReference>
<dbReference type="PROSITE" id="PS50860">
    <property type="entry name" value="AA_TRNA_LIGASE_II_ALA"/>
    <property type="match status" value="1"/>
</dbReference>
<keyword evidence="4" id="KW-0479">Metal-binding</keyword>
<name>A0A1Y1VZ28_9FUNG</name>
<evidence type="ECO:0000313" key="8">
    <source>
        <dbReference type="Proteomes" id="UP000193922"/>
    </source>
</evidence>
<protein>
    <submittedName>
        <fullName evidence="7">ThrRS/AlaRS common domain-containing protein</fullName>
    </submittedName>
</protein>
<dbReference type="PANTHER" id="PTHR43462:SF1">
    <property type="entry name" value="ALANYL-TRNA EDITING PROTEIN AARSD1"/>
    <property type="match status" value="1"/>
</dbReference>
<accession>A0A1Y1VZ28</accession>
<evidence type="ECO:0000256" key="4">
    <source>
        <dbReference type="ARBA" id="ARBA00022723"/>
    </source>
</evidence>
<dbReference type="PANTHER" id="PTHR43462">
    <property type="entry name" value="ALANYL-TRNA EDITING PROTEIN"/>
    <property type="match status" value="1"/>
</dbReference>
<dbReference type="InterPro" id="IPR018165">
    <property type="entry name" value="Ala-tRNA-synth_IIc_core"/>
</dbReference>
<dbReference type="GO" id="GO:0005524">
    <property type="term" value="F:ATP binding"/>
    <property type="evidence" value="ECO:0007669"/>
    <property type="project" value="InterPro"/>
</dbReference>
<proteinExistence type="inferred from homology"/>
<dbReference type="AlphaFoldDB" id="A0A1Y1VZ28"/>
<feature type="domain" description="Alanyl-transfer RNA synthetases family profile" evidence="6">
    <location>
        <begin position="1"/>
        <end position="255"/>
    </location>
</feature>
<evidence type="ECO:0000259" key="6">
    <source>
        <dbReference type="PROSITE" id="PS50860"/>
    </source>
</evidence>
<dbReference type="InterPro" id="IPR012947">
    <property type="entry name" value="tRNA_SAD"/>
</dbReference>
<dbReference type="InterPro" id="IPR051335">
    <property type="entry name" value="Alanyl-tRNA_Editing_Enzymes"/>
</dbReference>
<dbReference type="STRING" id="61395.A0A1Y1VZ28"/>
<sequence length="392" mass="42367">MVASISPKPVGLLSCQQQPFLKTLDTHVVSCSDGPNADGLYEVELEDTVIFPEGGGQPADMGSISGIAVRFAKRDGLRAIHYTESPVATGAAVQVSVDFARRLDHMQQHSGQHLLSAVLEREHGLDTVSWSMGDRSSHVELKTTKDFVLSQSAIDAVEERCNQIIMEQIVVNVRVFEQGAGDCPSSVPEDYVGGVIRYVDIGKDGEFDSNACCGTHITNTSQLQVVKLGATDRIRGGNTRLFFYVGGRVRQYAHESLARDKKLTELLSCGPETHGEAVDRLLKQSKQANKSLRNLRRQLAPLVAADLAQQLNGSDKDGLRTLVYHSEDGDGQFANGVVSELVKRVKDGSSEEAVAQAIDQLGSLLGQCKGGAKRGVWQGKAASFNKLSKFAM</sequence>
<dbReference type="GO" id="GO:0004813">
    <property type="term" value="F:alanine-tRNA ligase activity"/>
    <property type="evidence" value="ECO:0007669"/>
    <property type="project" value="InterPro"/>
</dbReference>
<evidence type="ECO:0000256" key="5">
    <source>
        <dbReference type="ARBA" id="ARBA00022833"/>
    </source>
</evidence>
<dbReference type="EMBL" id="MCFD01000016">
    <property type="protein sequence ID" value="ORX66276.1"/>
    <property type="molecule type" value="Genomic_DNA"/>
</dbReference>
<keyword evidence="8" id="KW-1185">Reference proteome</keyword>
<dbReference type="GO" id="GO:0046872">
    <property type="term" value="F:metal ion binding"/>
    <property type="evidence" value="ECO:0007669"/>
    <property type="project" value="UniProtKB-KW"/>
</dbReference>
<dbReference type="Proteomes" id="UP000193922">
    <property type="component" value="Unassembled WGS sequence"/>
</dbReference>
<dbReference type="SMART" id="SM00863">
    <property type="entry name" value="tRNA_SAD"/>
    <property type="match status" value="1"/>
</dbReference>
<comment type="caution">
    <text evidence="7">The sequence shown here is derived from an EMBL/GenBank/DDBJ whole genome shotgun (WGS) entry which is preliminary data.</text>
</comment>
<dbReference type="Pfam" id="PF07973">
    <property type="entry name" value="tRNA_SAD"/>
    <property type="match status" value="1"/>
</dbReference>
<comment type="subcellular location">
    <subcellularLocation>
        <location evidence="2">Cytoplasm</location>
    </subcellularLocation>
</comment>
<evidence type="ECO:0000256" key="2">
    <source>
        <dbReference type="ARBA" id="ARBA00004496"/>
    </source>
</evidence>
<comment type="cofactor">
    <cofactor evidence="1">
        <name>Zn(2+)</name>
        <dbReference type="ChEBI" id="CHEBI:29105"/>
    </cofactor>
</comment>
<dbReference type="GO" id="GO:0006419">
    <property type="term" value="P:alanyl-tRNA aminoacylation"/>
    <property type="evidence" value="ECO:0007669"/>
    <property type="project" value="InterPro"/>
</dbReference>
<dbReference type="Gene3D" id="2.40.30.130">
    <property type="match status" value="1"/>
</dbReference>
<reference evidence="7 8" key="1">
    <citation type="submission" date="2016-07" db="EMBL/GenBank/DDBJ databases">
        <title>Pervasive Adenine N6-methylation of Active Genes in Fungi.</title>
        <authorList>
            <consortium name="DOE Joint Genome Institute"/>
            <person name="Mondo S.J."/>
            <person name="Dannebaum R.O."/>
            <person name="Kuo R.C."/>
            <person name="Labutti K."/>
            <person name="Haridas S."/>
            <person name="Kuo A."/>
            <person name="Salamov A."/>
            <person name="Ahrendt S.R."/>
            <person name="Lipzen A."/>
            <person name="Sullivan W."/>
            <person name="Andreopoulos W.B."/>
            <person name="Clum A."/>
            <person name="Lindquist E."/>
            <person name="Daum C."/>
            <person name="Ramamoorthy G.K."/>
            <person name="Gryganskyi A."/>
            <person name="Culley D."/>
            <person name="Magnuson J.K."/>
            <person name="James T.Y."/>
            <person name="O'Malley M.A."/>
            <person name="Stajich J.E."/>
            <person name="Spatafora J.W."/>
            <person name="Visel A."/>
            <person name="Grigoriev I.V."/>
        </authorList>
    </citation>
    <scope>NUCLEOTIDE SEQUENCE [LARGE SCALE GENOMIC DNA]</scope>
    <source>
        <strain evidence="7 8">ATCC 12442</strain>
    </source>
</reference>
<dbReference type="RefSeq" id="XP_040740286.1">
    <property type="nucleotide sequence ID" value="XM_040885769.1"/>
</dbReference>
<dbReference type="GO" id="GO:0002196">
    <property type="term" value="F:Ser-tRNA(Ala) deacylase activity"/>
    <property type="evidence" value="ECO:0007669"/>
    <property type="project" value="TreeGrafter"/>
</dbReference>
<dbReference type="GeneID" id="63802417"/>
<dbReference type="GO" id="GO:0005737">
    <property type="term" value="C:cytoplasm"/>
    <property type="evidence" value="ECO:0007669"/>
    <property type="project" value="UniProtKB-SubCell"/>
</dbReference>
<evidence type="ECO:0000256" key="3">
    <source>
        <dbReference type="ARBA" id="ARBA00008429"/>
    </source>
</evidence>
<dbReference type="SUPFAM" id="SSF55186">
    <property type="entry name" value="ThrRS/AlaRS common domain"/>
    <property type="match status" value="1"/>
</dbReference>